<accession>A0ABU6ZVE3</accession>
<dbReference type="Proteomes" id="UP001341840">
    <property type="component" value="Unassembled WGS sequence"/>
</dbReference>
<protein>
    <submittedName>
        <fullName evidence="1">Uncharacterized protein</fullName>
    </submittedName>
</protein>
<sequence>MIGSDHGIICLKFDKAGLVFGILIWNPLTGQRHYCNDESRKHLGHAVSVVAFGHIYDTLDYSIVHVFKKVFNQTTLSWSLYSNRSRNWNCTGSFTSSVHKLGPSYVVDKDIPERAKSSYHSLTTFNGGVGLMSSQRLGFSNLVEIFQVNRSGSTGSQWQSMIRVNGIGVPFAPIVVVGKDILSVLESRSDRYSVNDAEQTDLTISKHEYQIRRREHLLYRT</sequence>
<organism evidence="1 2">
    <name type="scientific">Stylosanthes scabra</name>
    <dbReference type="NCBI Taxonomy" id="79078"/>
    <lineage>
        <taxon>Eukaryota</taxon>
        <taxon>Viridiplantae</taxon>
        <taxon>Streptophyta</taxon>
        <taxon>Embryophyta</taxon>
        <taxon>Tracheophyta</taxon>
        <taxon>Spermatophyta</taxon>
        <taxon>Magnoliopsida</taxon>
        <taxon>eudicotyledons</taxon>
        <taxon>Gunneridae</taxon>
        <taxon>Pentapetalae</taxon>
        <taxon>rosids</taxon>
        <taxon>fabids</taxon>
        <taxon>Fabales</taxon>
        <taxon>Fabaceae</taxon>
        <taxon>Papilionoideae</taxon>
        <taxon>50 kb inversion clade</taxon>
        <taxon>dalbergioids sensu lato</taxon>
        <taxon>Dalbergieae</taxon>
        <taxon>Pterocarpus clade</taxon>
        <taxon>Stylosanthes</taxon>
    </lineage>
</organism>
<reference evidence="1 2" key="1">
    <citation type="journal article" date="2023" name="Plants (Basel)">
        <title>Bridging the Gap: Combining Genomics and Transcriptomics Approaches to Understand Stylosanthes scabra, an Orphan Legume from the Brazilian Caatinga.</title>
        <authorList>
            <person name="Ferreira-Neto J.R.C."/>
            <person name="da Silva M.D."/>
            <person name="Binneck E."/>
            <person name="de Melo N.F."/>
            <person name="da Silva R.H."/>
            <person name="de Melo A.L.T.M."/>
            <person name="Pandolfi V."/>
            <person name="Bustamante F.O."/>
            <person name="Brasileiro-Vidal A.C."/>
            <person name="Benko-Iseppon A.M."/>
        </authorList>
    </citation>
    <scope>NUCLEOTIDE SEQUENCE [LARGE SCALE GENOMIC DNA]</scope>
    <source>
        <tissue evidence="1">Leaves</tissue>
    </source>
</reference>
<dbReference type="EMBL" id="JASCZI010274471">
    <property type="protein sequence ID" value="MED6226002.1"/>
    <property type="molecule type" value="Genomic_DNA"/>
</dbReference>
<comment type="caution">
    <text evidence="1">The sequence shown here is derived from an EMBL/GenBank/DDBJ whole genome shotgun (WGS) entry which is preliminary data.</text>
</comment>
<name>A0ABU6ZVE3_9FABA</name>
<gene>
    <name evidence="1" type="ORF">PIB30_099119</name>
</gene>
<keyword evidence="2" id="KW-1185">Reference proteome</keyword>
<proteinExistence type="predicted"/>
<evidence type="ECO:0000313" key="1">
    <source>
        <dbReference type="EMBL" id="MED6226002.1"/>
    </source>
</evidence>
<evidence type="ECO:0000313" key="2">
    <source>
        <dbReference type="Proteomes" id="UP001341840"/>
    </source>
</evidence>